<dbReference type="AlphaFoldDB" id="A0AAT9LFU4"/>
<dbReference type="Gene3D" id="3.90.1150.60">
    <property type="entry name" value="Methioning gamme-lyase, C-terminal domain"/>
    <property type="match status" value="1"/>
</dbReference>
<dbReference type="PANTHER" id="PTHR46658">
    <property type="entry name" value="CYS OR MET METABOLISM PYRIDOXAL-PHOSPHATE-DEPENDENT ENZYME"/>
    <property type="match status" value="1"/>
</dbReference>
<reference evidence="1" key="1">
    <citation type="submission" date="2020-10" db="EMBL/GenBank/DDBJ databases">
        <authorList>
            <person name="Kadnikov V."/>
            <person name="Beletsky A.V."/>
            <person name="Mardanov A.V."/>
            <person name="Karnachuk O.V."/>
            <person name="Ravin N.V."/>
        </authorList>
    </citation>
    <scope>NUCLEOTIDE SEQUENCE</scope>
    <source>
        <strain evidence="1">Bu02</strain>
    </source>
</reference>
<dbReference type="InterPro" id="IPR009651">
    <property type="entry name" value="Met_g_lyase_put"/>
</dbReference>
<dbReference type="InterPro" id="IPR015421">
    <property type="entry name" value="PyrdxlP-dep_Trfase_major"/>
</dbReference>
<dbReference type="EMBL" id="CP062796">
    <property type="protein sequence ID" value="QUL98700.1"/>
    <property type="molecule type" value="Genomic_DNA"/>
</dbReference>
<dbReference type="KEGG" id="fcz:IMF26_01000"/>
<dbReference type="InterPro" id="IPR015424">
    <property type="entry name" value="PyrdxlP-dep_Trfase"/>
</dbReference>
<organism evidence="1">
    <name type="scientific">Candidatus Fermentithermobacillus carboniphilus</name>
    <dbReference type="NCBI Taxonomy" id="3085328"/>
    <lineage>
        <taxon>Bacteria</taxon>
        <taxon>Bacillati</taxon>
        <taxon>Bacillota</taxon>
        <taxon>Candidatus Fermentithermobacillia</taxon>
        <taxon>Candidatus Fermentithermobacillales</taxon>
        <taxon>Candidatus Fermentithermobacillaceae</taxon>
        <taxon>Candidatus Fermentithermobacillus</taxon>
    </lineage>
</organism>
<gene>
    <name evidence="1" type="ORF">IMF26_01000</name>
</gene>
<protein>
    <submittedName>
        <fullName evidence="1">Methionine gamma-lyase family protein</fullName>
    </submittedName>
</protein>
<dbReference type="SUPFAM" id="SSF53383">
    <property type="entry name" value="PLP-dependent transferases"/>
    <property type="match status" value="1"/>
</dbReference>
<dbReference type="Pfam" id="PF06838">
    <property type="entry name" value="Met_gamma_lyase"/>
    <property type="match status" value="1"/>
</dbReference>
<sequence>MLTGKALGQGLWHVTGVSEKTFSLAQKCIERLGEAWSRVDDLVLANQAKVLDGFIREKISLAHMWPSTGYGYQDAGRDGLEKLYARIFGGEASLVRLHWASGTHVLKTVLFSVLRPGDELLSVTGIPYETLWPIIGMRERPANTDRDSRGAPSSPGSLLNFGIRYRETPCLLEFEDNKIDAAELERSLARHISRQTKVIFIQRSRGYSRRKSISTGTLRKFMEIMDRRYPDILTIVDNCYCEFTDTVEPPALGISMTAGSLIKNPGGGLAPAGGYVVGKEDCVRRVAEALYAPGLSGEVGSNPYGYRDLYQGLFLAPKVVGEALKGASFAALFFHELGFDVSPGPFDQRSDIVQSITLGSGERLKGFVRGIQAASPVDSHVTPEPWDMPGYEHEVIMAAGTFVQGSSIELSCDAPFVPPYTAYLQGGLTKEHVIIACMRAKEALENGGLLS</sequence>
<evidence type="ECO:0000313" key="1">
    <source>
        <dbReference type="EMBL" id="QUL98700.1"/>
    </source>
</evidence>
<dbReference type="Gene3D" id="3.40.640.10">
    <property type="entry name" value="Type I PLP-dependent aspartate aminotransferase-like (Major domain)"/>
    <property type="match status" value="1"/>
</dbReference>
<reference evidence="1" key="2">
    <citation type="journal article" date="2023" name="Biology">
        <title>Prokaryotic Life Associated with Coal-Fire Gas Vents Revealed by Metagenomics.</title>
        <authorList>
            <person name="Kadnikov V.V."/>
            <person name="Mardanov A.V."/>
            <person name="Beletsky A.V."/>
            <person name="Karnachuk O.V."/>
            <person name="Ravin N.V."/>
        </authorList>
    </citation>
    <scope>NUCLEOTIDE SEQUENCE</scope>
    <source>
        <strain evidence="1">Bu02</strain>
    </source>
</reference>
<accession>A0AAT9LFU4</accession>
<proteinExistence type="predicted"/>
<dbReference type="PANTHER" id="PTHR46658:SF1">
    <property type="entry name" value="CYS OR MET METABOLISM PYRIDOXAL-PHOSPHATE-DEPENDENT ENZYME"/>
    <property type="match status" value="1"/>
</dbReference>
<name>A0AAT9LFU4_9FIRM</name>